<evidence type="ECO:0000256" key="5">
    <source>
        <dbReference type="SAM" id="Phobius"/>
    </source>
</evidence>
<evidence type="ECO:0000313" key="7">
    <source>
        <dbReference type="EMBL" id="CAJ0603988.1"/>
    </source>
</evidence>
<keyword evidence="2 5" id="KW-0812">Transmembrane</keyword>
<evidence type="ECO:0000313" key="8">
    <source>
        <dbReference type="Proteomes" id="UP001176961"/>
    </source>
</evidence>
<feature type="transmembrane region" description="Helical" evidence="5">
    <location>
        <begin position="12"/>
        <end position="36"/>
    </location>
</feature>
<dbReference type="SUPFAM" id="SSF81321">
    <property type="entry name" value="Family A G protein-coupled receptor-like"/>
    <property type="match status" value="1"/>
</dbReference>
<dbReference type="Pfam" id="PF10320">
    <property type="entry name" value="7TM_GPCR_Srsx"/>
    <property type="match status" value="1"/>
</dbReference>
<name>A0AA36H4R5_CYLNA</name>
<accession>A0AA36H4R5</accession>
<dbReference type="InterPro" id="IPR019424">
    <property type="entry name" value="7TM_GPCR_Srsx"/>
</dbReference>
<dbReference type="InterPro" id="IPR017452">
    <property type="entry name" value="GPCR_Rhodpsn_7TM"/>
</dbReference>
<reference evidence="7" key="1">
    <citation type="submission" date="2023-07" db="EMBL/GenBank/DDBJ databases">
        <authorList>
            <consortium name="CYATHOMIX"/>
        </authorList>
    </citation>
    <scope>NUCLEOTIDE SEQUENCE</scope>
    <source>
        <strain evidence="7">N/A</strain>
    </source>
</reference>
<protein>
    <recommendedName>
        <fullName evidence="6">G-protein coupled receptors family 1 profile domain-containing protein</fullName>
    </recommendedName>
</protein>
<sequence>MDISIDKRKEIVIYESFIPVIIGISLTDTVFGLAFVMSATSRLDIVANSINTGIPLIPRWVCARRIYVNLITMAYQLQGTLSLAVAIDRLLAVSIPFRYLKFGRKYNITLATGPYLLVAAGTITNFCTTYRDETLVSSFCLTLNALTPQFYGYMLLLRIGCIASSALIYVVIVTRVNKQFTQMEKSQVRIVGQSHQFHNIRRTTSTVGLSTALAVIFLLIPDLIKYFDIFGLQTNYITLLYSLSMANVDFNILIVAFRHKEIIASLKRIIYLILRRDIVKLPPKVFAATTINKKIHSNVYTSSVHFSK</sequence>
<gene>
    <name evidence="7" type="ORF">CYNAS_LOCUS15971</name>
</gene>
<comment type="subcellular location">
    <subcellularLocation>
        <location evidence="1">Membrane</location>
    </subcellularLocation>
</comment>
<dbReference type="PROSITE" id="PS50262">
    <property type="entry name" value="G_PROTEIN_RECEP_F1_2"/>
    <property type="match status" value="1"/>
</dbReference>
<dbReference type="AlphaFoldDB" id="A0AA36H4R5"/>
<feature type="transmembrane region" description="Helical" evidence="5">
    <location>
        <begin position="236"/>
        <end position="257"/>
    </location>
</feature>
<dbReference type="EMBL" id="CATQJL010000305">
    <property type="protein sequence ID" value="CAJ0603988.1"/>
    <property type="molecule type" value="Genomic_DNA"/>
</dbReference>
<evidence type="ECO:0000256" key="2">
    <source>
        <dbReference type="ARBA" id="ARBA00022692"/>
    </source>
</evidence>
<proteinExistence type="predicted"/>
<evidence type="ECO:0000256" key="1">
    <source>
        <dbReference type="ARBA" id="ARBA00004370"/>
    </source>
</evidence>
<feature type="domain" description="G-protein coupled receptors family 1 profile" evidence="6">
    <location>
        <begin position="1"/>
        <end position="255"/>
    </location>
</feature>
<dbReference type="GO" id="GO:0016020">
    <property type="term" value="C:membrane"/>
    <property type="evidence" value="ECO:0007669"/>
    <property type="project" value="UniProtKB-SubCell"/>
</dbReference>
<evidence type="ECO:0000259" key="6">
    <source>
        <dbReference type="PROSITE" id="PS50262"/>
    </source>
</evidence>
<dbReference type="Gene3D" id="1.20.1070.10">
    <property type="entry name" value="Rhodopsin 7-helix transmembrane proteins"/>
    <property type="match status" value="1"/>
</dbReference>
<dbReference type="Proteomes" id="UP001176961">
    <property type="component" value="Unassembled WGS sequence"/>
</dbReference>
<feature type="transmembrane region" description="Helical" evidence="5">
    <location>
        <begin position="108"/>
        <end position="131"/>
    </location>
</feature>
<evidence type="ECO:0000256" key="3">
    <source>
        <dbReference type="ARBA" id="ARBA00022989"/>
    </source>
</evidence>
<feature type="transmembrane region" description="Helical" evidence="5">
    <location>
        <begin position="206"/>
        <end position="224"/>
    </location>
</feature>
<organism evidence="7 8">
    <name type="scientific">Cylicocyclus nassatus</name>
    <name type="common">Nematode worm</name>
    <dbReference type="NCBI Taxonomy" id="53992"/>
    <lineage>
        <taxon>Eukaryota</taxon>
        <taxon>Metazoa</taxon>
        <taxon>Ecdysozoa</taxon>
        <taxon>Nematoda</taxon>
        <taxon>Chromadorea</taxon>
        <taxon>Rhabditida</taxon>
        <taxon>Rhabditina</taxon>
        <taxon>Rhabditomorpha</taxon>
        <taxon>Strongyloidea</taxon>
        <taxon>Strongylidae</taxon>
        <taxon>Cylicocyclus</taxon>
    </lineage>
</organism>
<feature type="transmembrane region" description="Helical" evidence="5">
    <location>
        <begin position="151"/>
        <end position="173"/>
    </location>
</feature>
<keyword evidence="8" id="KW-1185">Reference proteome</keyword>
<evidence type="ECO:0000256" key="4">
    <source>
        <dbReference type="ARBA" id="ARBA00023136"/>
    </source>
</evidence>
<keyword evidence="4 5" id="KW-0472">Membrane</keyword>
<keyword evidence="3 5" id="KW-1133">Transmembrane helix</keyword>
<comment type="caution">
    <text evidence="7">The sequence shown here is derived from an EMBL/GenBank/DDBJ whole genome shotgun (WGS) entry which is preliminary data.</text>
</comment>